<protein>
    <submittedName>
        <fullName evidence="2">Uncharacterized protein</fullName>
    </submittedName>
</protein>
<organism evidence="2 3">
    <name type="scientific">Mycolicibacter longobardus</name>
    <dbReference type="NCBI Taxonomy" id="1108812"/>
    <lineage>
        <taxon>Bacteria</taxon>
        <taxon>Bacillati</taxon>
        <taxon>Actinomycetota</taxon>
        <taxon>Actinomycetes</taxon>
        <taxon>Mycobacteriales</taxon>
        <taxon>Mycobacteriaceae</taxon>
        <taxon>Mycolicibacter</taxon>
    </lineage>
</organism>
<dbReference type="AlphaFoldDB" id="A0A1X1YIS9"/>
<dbReference type="OrthoDB" id="4763893at2"/>
<evidence type="ECO:0000313" key="2">
    <source>
        <dbReference type="EMBL" id="ORW10988.1"/>
    </source>
</evidence>
<gene>
    <name evidence="2" type="ORF">AWC16_12280</name>
</gene>
<name>A0A1X1YIS9_9MYCO</name>
<dbReference type="STRING" id="1108812.AWC16_12280"/>
<accession>A0A1X1YIS9</accession>
<dbReference type="Proteomes" id="UP000193866">
    <property type="component" value="Unassembled WGS sequence"/>
</dbReference>
<feature type="region of interest" description="Disordered" evidence="1">
    <location>
        <begin position="25"/>
        <end position="149"/>
    </location>
</feature>
<sequence length="149" mass="14690">MSLGICLFAAPVAHADIEDLLDTDIGPASAEAPGAPGDPAALDASGVLQDPLAQLAQLFRSAPAESGSEPRPAAKPDEDDTPTYEQDDSSSDNSLKFPKVSLPSSGNGSGGNGGGSNGSGSHAGHGAKPKTNASATKPHVGIPEIDGHG</sequence>
<evidence type="ECO:0000256" key="1">
    <source>
        <dbReference type="SAM" id="MobiDB-lite"/>
    </source>
</evidence>
<evidence type="ECO:0000313" key="3">
    <source>
        <dbReference type="Proteomes" id="UP000193866"/>
    </source>
</evidence>
<comment type="caution">
    <text evidence="2">The sequence shown here is derived from an EMBL/GenBank/DDBJ whole genome shotgun (WGS) entry which is preliminary data.</text>
</comment>
<keyword evidence="3" id="KW-1185">Reference proteome</keyword>
<feature type="compositionally biased region" description="Low complexity" evidence="1">
    <location>
        <begin position="26"/>
        <end position="46"/>
    </location>
</feature>
<feature type="compositionally biased region" description="Acidic residues" evidence="1">
    <location>
        <begin position="77"/>
        <end position="90"/>
    </location>
</feature>
<proteinExistence type="predicted"/>
<dbReference type="EMBL" id="LQPG01000019">
    <property type="protein sequence ID" value="ORW10988.1"/>
    <property type="molecule type" value="Genomic_DNA"/>
</dbReference>
<reference evidence="2 3" key="1">
    <citation type="submission" date="2016-01" db="EMBL/GenBank/DDBJ databases">
        <title>The new phylogeny of the genus Mycobacterium.</title>
        <authorList>
            <person name="Tarcisio F."/>
            <person name="Conor M."/>
            <person name="Antonella G."/>
            <person name="Elisabetta G."/>
            <person name="Giulia F.S."/>
            <person name="Sara T."/>
            <person name="Anna F."/>
            <person name="Clotilde B."/>
            <person name="Roberto B."/>
            <person name="Veronica D.S."/>
            <person name="Fabio R."/>
            <person name="Monica P."/>
            <person name="Olivier J."/>
            <person name="Enrico T."/>
            <person name="Nicola S."/>
        </authorList>
    </citation>
    <scope>NUCLEOTIDE SEQUENCE [LARGE SCALE GENOMIC DNA]</scope>
    <source>
        <strain evidence="2 3">DSM 45394</strain>
    </source>
</reference>
<feature type="compositionally biased region" description="Gly residues" evidence="1">
    <location>
        <begin position="107"/>
        <end position="123"/>
    </location>
</feature>